<evidence type="ECO:0000256" key="1">
    <source>
        <dbReference type="SAM" id="SignalP"/>
    </source>
</evidence>
<dbReference type="EMBL" id="JAPFQO010000004">
    <property type="protein sequence ID" value="MCX2739925.1"/>
    <property type="molecule type" value="Genomic_DNA"/>
</dbReference>
<organism evidence="2 3">
    <name type="scientific">Pontibacter anaerobius</name>
    <dbReference type="NCBI Taxonomy" id="2993940"/>
    <lineage>
        <taxon>Bacteria</taxon>
        <taxon>Pseudomonadati</taxon>
        <taxon>Bacteroidota</taxon>
        <taxon>Cytophagia</taxon>
        <taxon>Cytophagales</taxon>
        <taxon>Hymenobacteraceae</taxon>
        <taxon>Pontibacter</taxon>
    </lineage>
</organism>
<evidence type="ECO:0008006" key="4">
    <source>
        <dbReference type="Google" id="ProtNLM"/>
    </source>
</evidence>
<reference evidence="2 3" key="1">
    <citation type="submission" date="2022-11" db="EMBL/GenBank/DDBJ databases">
        <title>The characterization of three novel Bacteroidetes species and genomic analysis of their roles in tidal elemental geochemical cycles.</title>
        <authorList>
            <person name="Ma K.-J."/>
        </authorList>
    </citation>
    <scope>NUCLEOTIDE SEQUENCE [LARGE SCALE GENOMIC DNA]</scope>
    <source>
        <strain evidence="2 3">M82</strain>
    </source>
</reference>
<keyword evidence="3" id="KW-1185">Reference proteome</keyword>
<keyword evidence="1" id="KW-0732">Signal</keyword>
<name>A0ABT3RDT4_9BACT</name>
<gene>
    <name evidence="2" type="ORF">OO017_08220</name>
</gene>
<feature type="signal peptide" evidence="1">
    <location>
        <begin position="1"/>
        <end position="27"/>
    </location>
</feature>
<proteinExistence type="predicted"/>
<comment type="caution">
    <text evidence="2">The sequence shown here is derived from an EMBL/GenBank/DDBJ whole genome shotgun (WGS) entry which is preliminary data.</text>
</comment>
<accession>A0ABT3RDT4</accession>
<evidence type="ECO:0000313" key="3">
    <source>
        <dbReference type="Proteomes" id="UP001207228"/>
    </source>
</evidence>
<evidence type="ECO:0000313" key="2">
    <source>
        <dbReference type="EMBL" id="MCX2739925.1"/>
    </source>
</evidence>
<feature type="chain" id="PRO_5046271211" description="DUF4369 domain-containing protein" evidence="1">
    <location>
        <begin position="28"/>
        <end position="228"/>
    </location>
</feature>
<protein>
    <recommendedName>
        <fullName evidence="4">DUF4369 domain-containing protein</fullName>
    </recommendedName>
</protein>
<sequence>MKNDIVKTTFLLCAVLLICLAPQVVQGQYRPSVDIQEWPSGKIVLATGDTIYGPITYYRAQEVISVLNGDGTKSSFSPVNVQYFIGQEQPSGRSYTFRSLQWDLGRDFTDFKKPTFFEQLNQGTYTLIMREDYVRKDMASTSPLYAQNAMHGSNYYVPGSEWLDQIKGLFYILLPDGEIITLRNVRKDLHQLFGSKSKEVKKFARERNLGYEKQHQLIAIVNYYNSLK</sequence>
<dbReference type="RefSeq" id="WP_266051992.1">
    <property type="nucleotide sequence ID" value="NZ_JAPFQO010000004.1"/>
</dbReference>
<dbReference type="Proteomes" id="UP001207228">
    <property type="component" value="Unassembled WGS sequence"/>
</dbReference>